<evidence type="ECO:0000313" key="2">
    <source>
        <dbReference type="Proteomes" id="UP001153331"/>
    </source>
</evidence>
<gene>
    <name evidence="1" type="ORF">OPT61_g5145</name>
</gene>
<name>A0ACC2IBJ8_9PLEO</name>
<dbReference type="EMBL" id="JAPHNI010000319">
    <property type="protein sequence ID" value="KAJ8112513.1"/>
    <property type="molecule type" value="Genomic_DNA"/>
</dbReference>
<protein>
    <submittedName>
        <fullName evidence="1">Uncharacterized protein</fullName>
    </submittedName>
</protein>
<organism evidence="1 2">
    <name type="scientific">Boeremia exigua</name>
    <dbReference type="NCBI Taxonomy" id="749465"/>
    <lineage>
        <taxon>Eukaryota</taxon>
        <taxon>Fungi</taxon>
        <taxon>Dikarya</taxon>
        <taxon>Ascomycota</taxon>
        <taxon>Pezizomycotina</taxon>
        <taxon>Dothideomycetes</taxon>
        <taxon>Pleosporomycetidae</taxon>
        <taxon>Pleosporales</taxon>
        <taxon>Pleosporineae</taxon>
        <taxon>Didymellaceae</taxon>
        <taxon>Boeremia</taxon>
    </lineage>
</organism>
<comment type="caution">
    <text evidence="1">The sequence shown here is derived from an EMBL/GenBank/DDBJ whole genome shotgun (WGS) entry which is preliminary data.</text>
</comment>
<proteinExistence type="predicted"/>
<dbReference type="Proteomes" id="UP001153331">
    <property type="component" value="Unassembled WGS sequence"/>
</dbReference>
<reference evidence="1" key="1">
    <citation type="submission" date="2022-11" db="EMBL/GenBank/DDBJ databases">
        <title>Genome Sequence of Boeremia exigua.</title>
        <authorList>
            <person name="Buettner E."/>
        </authorList>
    </citation>
    <scope>NUCLEOTIDE SEQUENCE</scope>
    <source>
        <strain evidence="1">CU02</strain>
    </source>
</reference>
<keyword evidence="2" id="KW-1185">Reference proteome</keyword>
<evidence type="ECO:0000313" key="1">
    <source>
        <dbReference type="EMBL" id="KAJ8112513.1"/>
    </source>
</evidence>
<sequence length="281" mass="30597">MASGSRARAWPQELTTVQDGTRVAAGDSTGHLNIVDFRNVAASGQVQAQQAKAHEEAIKCVRWFQTGGQDYVATGSWDKTVKFWDLKGAPASRHPDVPGPRLQHGRQGPAAGRCHRRATHQHDQPERAHQDLQDHLGSIEGRCAIQYVEDKDTSTAHFSTAGADGTFHFWDKDAKHRLKGYPEVGGAITATAFSRNGDIFAYAVSYDWSKGYGGNTPQYPIKIKLHPVIGDEYVGLLVFFSNIPAAIPTLIEACPNFDSNIAHRATFPLDALGSVPPRGTT</sequence>
<accession>A0ACC2IBJ8</accession>